<feature type="region of interest" description="Disordered" evidence="1">
    <location>
        <begin position="24"/>
        <end position="46"/>
    </location>
</feature>
<dbReference type="AlphaFoldDB" id="A0A7R9NV87"/>
<dbReference type="EMBL" id="OE001783">
    <property type="protein sequence ID" value="CAD7457570.1"/>
    <property type="molecule type" value="Genomic_DNA"/>
</dbReference>
<sequence>MNILREREKKFYEFIEINFVRASSRKSPPVNGSAVKPVPPPRDHLRIEKDGRLVNRAPGPQVPARYANITTLNNNTATDQSREPTKEQLDSIRKFQFDLDLAEYVGTIVGVQLSALWKEAPRCLPPLPTPSYPLDSVASDVTRSYGLAKGYIIWSGIFSKLSPVSCELSVSTKEVMGLL</sequence>
<protein>
    <submittedName>
        <fullName evidence="2">Uncharacterized protein</fullName>
    </submittedName>
</protein>
<name>A0A7R9NV87_9NEOP</name>
<proteinExistence type="predicted"/>
<reference evidence="2" key="1">
    <citation type="submission" date="2020-11" db="EMBL/GenBank/DDBJ databases">
        <authorList>
            <person name="Tran Van P."/>
        </authorList>
    </citation>
    <scope>NUCLEOTIDE SEQUENCE</scope>
</reference>
<organism evidence="2">
    <name type="scientific">Timema tahoe</name>
    <dbReference type="NCBI Taxonomy" id="61484"/>
    <lineage>
        <taxon>Eukaryota</taxon>
        <taxon>Metazoa</taxon>
        <taxon>Ecdysozoa</taxon>
        <taxon>Arthropoda</taxon>
        <taxon>Hexapoda</taxon>
        <taxon>Insecta</taxon>
        <taxon>Pterygota</taxon>
        <taxon>Neoptera</taxon>
        <taxon>Polyneoptera</taxon>
        <taxon>Phasmatodea</taxon>
        <taxon>Timematodea</taxon>
        <taxon>Timematoidea</taxon>
        <taxon>Timematidae</taxon>
        <taxon>Timema</taxon>
    </lineage>
</organism>
<evidence type="ECO:0000313" key="2">
    <source>
        <dbReference type="EMBL" id="CAD7457570.1"/>
    </source>
</evidence>
<accession>A0A7R9NV87</accession>
<gene>
    <name evidence="2" type="ORF">TTEB3V08_LOCUS5563</name>
</gene>
<evidence type="ECO:0000256" key="1">
    <source>
        <dbReference type="SAM" id="MobiDB-lite"/>
    </source>
</evidence>